<dbReference type="PROSITE" id="PS50119">
    <property type="entry name" value="ZF_BBOX"/>
    <property type="match status" value="1"/>
</dbReference>
<evidence type="ECO:0000313" key="5">
    <source>
        <dbReference type="Proteomes" id="UP001295684"/>
    </source>
</evidence>
<evidence type="ECO:0000256" key="2">
    <source>
        <dbReference type="SAM" id="Coils"/>
    </source>
</evidence>
<feature type="domain" description="B box-type" evidence="3">
    <location>
        <begin position="10"/>
        <end position="56"/>
    </location>
</feature>
<evidence type="ECO:0000313" key="4">
    <source>
        <dbReference type="EMBL" id="CAI2367450.1"/>
    </source>
</evidence>
<dbReference type="InterPro" id="IPR000315">
    <property type="entry name" value="Znf_B-box"/>
</dbReference>
<gene>
    <name evidence="4" type="ORF">ECRASSUSDP1_LOCUS8735</name>
</gene>
<keyword evidence="2" id="KW-0175">Coiled coil</keyword>
<dbReference type="EMBL" id="CAMPGE010008557">
    <property type="protein sequence ID" value="CAI2367450.1"/>
    <property type="molecule type" value="Genomic_DNA"/>
</dbReference>
<proteinExistence type="predicted"/>
<keyword evidence="5" id="KW-1185">Reference proteome</keyword>
<name>A0AAD1XAV7_EUPCR</name>
<comment type="caution">
    <text evidence="4">The sequence shown here is derived from an EMBL/GenBank/DDBJ whole genome shotgun (WGS) entry which is preliminary data.</text>
</comment>
<dbReference type="Proteomes" id="UP001295684">
    <property type="component" value="Unassembled WGS sequence"/>
</dbReference>
<dbReference type="GO" id="GO:0008270">
    <property type="term" value="F:zinc ion binding"/>
    <property type="evidence" value="ECO:0007669"/>
    <property type="project" value="UniProtKB-KW"/>
</dbReference>
<protein>
    <recommendedName>
        <fullName evidence="3">B box-type domain-containing protein</fullName>
    </recommendedName>
</protein>
<accession>A0AAD1XAV7</accession>
<evidence type="ECO:0000259" key="3">
    <source>
        <dbReference type="PROSITE" id="PS50119"/>
    </source>
</evidence>
<feature type="coiled-coil region" evidence="2">
    <location>
        <begin position="226"/>
        <end position="330"/>
    </location>
</feature>
<sequence length="374" mass="42820">MSSHTSITQERLNECSSVGCASQKKYYCGNCNQGLCFDCVDHLHSTCYSSEKVLEIPNSSILKSQLMNITNVFEFCSDLQNTSCVSPIHDFSKRLLALSEQWDKLRNEIQVTIKDEDTLSKTSGISEFENILQSKNYENKCREFMNTLKTSSLYQDLAVTLLNHSIKNLSSPDSSSPNILNCTTPFIIPTLKSEISTLQSSLLDLKKTKTKLSLSQSELKLAYNKAHKLKEEIEAMHLRNRILSDEVSELKKNVDALEQAKGNLQRDVEGLIMQNLELKREDKEVNEEIEQIREEKEWLKSEIQDLKKDNQDLEQTLRLVTQAADDQENVNLENQEEQWEGIQRLVKQKNIKIDELKAFVGKVGKIELKVDEHS</sequence>
<keyword evidence="1" id="KW-0862">Zinc</keyword>
<keyword evidence="1" id="KW-0479">Metal-binding</keyword>
<dbReference type="AlphaFoldDB" id="A0AAD1XAV7"/>
<evidence type="ECO:0000256" key="1">
    <source>
        <dbReference type="PROSITE-ProRule" id="PRU00024"/>
    </source>
</evidence>
<keyword evidence="1" id="KW-0863">Zinc-finger</keyword>
<organism evidence="4 5">
    <name type="scientific">Euplotes crassus</name>
    <dbReference type="NCBI Taxonomy" id="5936"/>
    <lineage>
        <taxon>Eukaryota</taxon>
        <taxon>Sar</taxon>
        <taxon>Alveolata</taxon>
        <taxon>Ciliophora</taxon>
        <taxon>Intramacronucleata</taxon>
        <taxon>Spirotrichea</taxon>
        <taxon>Hypotrichia</taxon>
        <taxon>Euplotida</taxon>
        <taxon>Euplotidae</taxon>
        <taxon>Moneuplotes</taxon>
    </lineage>
</organism>
<reference evidence="4" key="1">
    <citation type="submission" date="2023-07" db="EMBL/GenBank/DDBJ databases">
        <authorList>
            <consortium name="AG Swart"/>
            <person name="Singh M."/>
            <person name="Singh A."/>
            <person name="Seah K."/>
            <person name="Emmerich C."/>
        </authorList>
    </citation>
    <scope>NUCLEOTIDE SEQUENCE</scope>
    <source>
        <strain evidence="4">DP1</strain>
    </source>
</reference>